<dbReference type="EMBL" id="AAZDVE040000018">
    <property type="protein sequence ID" value="EMP9433436.1"/>
    <property type="molecule type" value="Genomic_DNA"/>
</dbReference>
<dbReference type="RefSeq" id="WP_247047929.1">
    <property type="nucleotide sequence ID" value="NZ_JALLDV010000219.1"/>
</dbReference>
<dbReference type="AlphaFoldDB" id="A0AAI9I250"/>
<sequence>MSEKMQPDIQQTAREKVLIKHNTISAFRYAKHITKQAHKQVTENYQKAQQEIEHIRHVAYQQGYQDGLKQLLSNMVESIEMSEKRFQQQLSQSKEQLLHQLSEFFHDKLLQTIIAEHFIQQSNMEPAILYLPSSLQENSLQKNAHIKFIPSQNEDIALEIGNEIIHFSPSIAVKHLLPQLLSIPSRCQVLAERKIAYQTMRNNLNQGETNDYAAKK</sequence>
<reference evidence="1" key="1">
    <citation type="submission" date="2024-02" db="EMBL/GenBank/DDBJ databases">
        <authorList>
            <consortium name="Clinical and Environmental Microbiology Branch: Whole genome sequencing antimicrobial resistance pathogens in the healthcare setting"/>
        </authorList>
    </citation>
    <scope>NUCLEOTIDE SEQUENCE</scope>
    <source>
        <strain evidence="1">2020GO-00142</strain>
    </source>
</reference>
<comment type="caution">
    <text evidence="1">The sequence shown here is derived from an EMBL/GenBank/DDBJ whole genome shotgun (WGS) entry which is preliminary data.</text>
</comment>
<accession>A0AAI9I250</accession>
<proteinExistence type="predicted"/>
<name>A0AAI9I250_PROST</name>
<gene>
    <name evidence="1" type="ORF">JRA39_002505</name>
</gene>
<evidence type="ECO:0000313" key="1">
    <source>
        <dbReference type="EMBL" id="EMP9433436.1"/>
    </source>
</evidence>
<protein>
    <submittedName>
        <fullName evidence="1">Uncharacterized protein</fullName>
    </submittedName>
</protein>
<organism evidence="1">
    <name type="scientific">Providencia stuartii</name>
    <dbReference type="NCBI Taxonomy" id="588"/>
    <lineage>
        <taxon>Bacteria</taxon>
        <taxon>Pseudomonadati</taxon>
        <taxon>Pseudomonadota</taxon>
        <taxon>Gammaproteobacteria</taxon>
        <taxon>Enterobacterales</taxon>
        <taxon>Morganellaceae</taxon>
        <taxon>Providencia</taxon>
    </lineage>
</organism>